<dbReference type="AlphaFoldDB" id="A0AAD8E8X7"/>
<gene>
    <name evidence="1" type="ORF">L9F63_023144</name>
</gene>
<dbReference type="EMBL" id="JASPKZ010007864">
    <property type="protein sequence ID" value="KAJ9581680.1"/>
    <property type="molecule type" value="Genomic_DNA"/>
</dbReference>
<keyword evidence="2" id="KW-1185">Reference proteome</keyword>
<comment type="caution">
    <text evidence="1">The sequence shown here is derived from an EMBL/GenBank/DDBJ whole genome shotgun (WGS) entry which is preliminary data.</text>
</comment>
<evidence type="ECO:0000313" key="1">
    <source>
        <dbReference type="EMBL" id="KAJ9581680.1"/>
    </source>
</evidence>
<name>A0AAD8E8X7_DIPPU</name>
<accession>A0AAD8E8X7</accession>
<feature type="non-terminal residue" evidence="1">
    <location>
        <position position="63"/>
    </location>
</feature>
<proteinExistence type="predicted"/>
<sequence>YTMFGDPKGGCTGLRSQIAQCHQRYHHHRVHKVYDIYHAQALNKNYVNSVRRRGHNSSTSQIY</sequence>
<reference evidence="1" key="2">
    <citation type="submission" date="2023-05" db="EMBL/GenBank/DDBJ databases">
        <authorList>
            <person name="Fouks B."/>
        </authorList>
    </citation>
    <scope>NUCLEOTIDE SEQUENCE</scope>
    <source>
        <strain evidence="1">Stay&amp;Tobe</strain>
        <tissue evidence="1">Testes</tissue>
    </source>
</reference>
<evidence type="ECO:0000313" key="2">
    <source>
        <dbReference type="Proteomes" id="UP001233999"/>
    </source>
</evidence>
<reference evidence="1" key="1">
    <citation type="journal article" date="2023" name="IScience">
        <title>Live-bearing cockroach genome reveals convergent evolutionary mechanisms linked to viviparity in insects and beyond.</title>
        <authorList>
            <person name="Fouks B."/>
            <person name="Harrison M.C."/>
            <person name="Mikhailova A.A."/>
            <person name="Marchal E."/>
            <person name="English S."/>
            <person name="Carruthers M."/>
            <person name="Jennings E.C."/>
            <person name="Chiamaka E.L."/>
            <person name="Frigard R.A."/>
            <person name="Pippel M."/>
            <person name="Attardo G.M."/>
            <person name="Benoit J.B."/>
            <person name="Bornberg-Bauer E."/>
            <person name="Tobe S.S."/>
        </authorList>
    </citation>
    <scope>NUCLEOTIDE SEQUENCE</scope>
    <source>
        <strain evidence="1">Stay&amp;Tobe</strain>
    </source>
</reference>
<protein>
    <submittedName>
        <fullName evidence="1">Uncharacterized protein</fullName>
    </submittedName>
</protein>
<dbReference type="Proteomes" id="UP001233999">
    <property type="component" value="Unassembled WGS sequence"/>
</dbReference>
<feature type="non-terminal residue" evidence="1">
    <location>
        <position position="1"/>
    </location>
</feature>
<organism evidence="1 2">
    <name type="scientific">Diploptera punctata</name>
    <name type="common">Pacific beetle cockroach</name>
    <dbReference type="NCBI Taxonomy" id="6984"/>
    <lineage>
        <taxon>Eukaryota</taxon>
        <taxon>Metazoa</taxon>
        <taxon>Ecdysozoa</taxon>
        <taxon>Arthropoda</taxon>
        <taxon>Hexapoda</taxon>
        <taxon>Insecta</taxon>
        <taxon>Pterygota</taxon>
        <taxon>Neoptera</taxon>
        <taxon>Polyneoptera</taxon>
        <taxon>Dictyoptera</taxon>
        <taxon>Blattodea</taxon>
        <taxon>Blaberoidea</taxon>
        <taxon>Blaberidae</taxon>
        <taxon>Diplopterinae</taxon>
        <taxon>Diploptera</taxon>
    </lineage>
</organism>